<proteinExistence type="predicted"/>
<feature type="domain" description="SOCS box" evidence="3">
    <location>
        <begin position="373"/>
        <end position="412"/>
    </location>
</feature>
<keyword evidence="2" id="KW-0040">ANK repeat</keyword>
<evidence type="ECO:0000313" key="5">
    <source>
        <dbReference type="Proteomes" id="UP000617340"/>
    </source>
</evidence>
<accession>A0A834KXL9</accession>
<dbReference type="SMART" id="SM00969">
    <property type="entry name" value="SOCS_box"/>
    <property type="match status" value="1"/>
</dbReference>
<dbReference type="CDD" id="cd03587">
    <property type="entry name" value="SOCS"/>
    <property type="match status" value="1"/>
</dbReference>
<dbReference type="InterPro" id="IPR001496">
    <property type="entry name" value="SOCS_box"/>
</dbReference>
<gene>
    <name evidence="4" type="ORF">HZH68_002216</name>
</gene>
<name>A0A834KXL9_VESGE</name>
<evidence type="ECO:0000313" key="4">
    <source>
        <dbReference type="EMBL" id="KAF7413727.1"/>
    </source>
</evidence>
<evidence type="ECO:0000256" key="2">
    <source>
        <dbReference type="ARBA" id="ARBA00023043"/>
    </source>
</evidence>
<keyword evidence="5" id="KW-1185">Reference proteome</keyword>
<keyword evidence="1" id="KW-0833">Ubl conjugation pathway</keyword>
<evidence type="ECO:0000256" key="1">
    <source>
        <dbReference type="ARBA" id="ARBA00022786"/>
    </source>
</evidence>
<dbReference type="EMBL" id="JACSDZ010000002">
    <property type="protein sequence ID" value="KAF7413727.1"/>
    <property type="molecule type" value="Genomic_DNA"/>
</dbReference>
<sequence length="416" mass="48153">MEVLIDCYFDRLFSELERSCLASRYKRRELVGYFSDVINSCAEVIERIGNDDGDTGGLLKRHLLRSLLPSQGRFYQTCLHFYEILNTQQSYSNVLIDHSYFCLLYPQNNNLIEIKPEKLDKQDVCERIVLSALRYHNITMMENGQVCLLGKFHNVLYVAAKLCFDWKLRNNEIVTRLLNDIFYCEKTFERIFVGAIFGTRVTHFLSGWKSDFEDREENIKALIYFMDHAIEGKLEYRCASSTIKSRFIDVPMESYGQVVPLRVAIQHGAPDILMIMLRYGASIESDKLAPSPIEILLAKLNEYDIQSADEEIIFPKDLLVCLKLLLRTIPMASVKTPNHIAAQSGVFSVSMYEHYPNLVERNLVPPERSGLCPPELIHLCRCSIREILFKNWALPHGIQRLQIPQTLRNYLDIMCD</sequence>
<dbReference type="PROSITE" id="PS50225">
    <property type="entry name" value="SOCS"/>
    <property type="match status" value="1"/>
</dbReference>
<dbReference type="SUPFAM" id="SSF158235">
    <property type="entry name" value="SOCS box-like"/>
    <property type="match status" value="1"/>
</dbReference>
<dbReference type="Pfam" id="PF07525">
    <property type="entry name" value="SOCS_box"/>
    <property type="match status" value="1"/>
</dbReference>
<protein>
    <recommendedName>
        <fullName evidence="3">SOCS box domain-containing protein</fullName>
    </recommendedName>
</protein>
<organism evidence="4 5">
    <name type="scientific">Vespula germanica</name>
    <name type="common">German yellow jacket</name>
    <name type="synonym">Paravespula germanica</name>
    <dbReference type="NCBI Taxonomy" id="30212"/>
    <lineage>
        <taxon>Eukaryota</taxon>
        <taxon>Metazoa</taxon>
        <taxon>Ecdysozoa</taxon>
        <taxon>Arthropoda</taxon>
        <taxon>Hexapoda</taxon>
        <taxon>Insecta</taxon>
        <taxon>Pterygota</taxon>
        <taxon>Neoptera</taxon>
        <taxon>Endopterygota</taxon>
        <taxon>Hymenoptera</taxon>
        <taxon>Apocrita</taxon>
        <taxon>Aculeata</taxon>
        <taxon>Vespoidea</taxon>
        <taxon>Vespidae</taxon>
        <taxon>Vespinae</taxon>
        <taxon>Vespula</taxon>
    </lineage>
</organism>
<evidence type="ECO:0000259" key="3">
    <source>
        <dbReference type="PROSITE" id="PS50225"/>
    </source>
</evidence>
<dbReference type="PANTHER" id="PTHR20966">
    <property type="entry name" value="ANKYRIN REPEAT AND SOCS BOX PROTEIN 17"/>
    <property type="match status" value="1"/>
</dbReference>
<dbReference type="InterPro" id="IPR036036">
    <property type="entry name" value="SOCS_box-like_dom_sf"/>
</dbReference>
<dbReference type="GO" id="GO:0035556">
    <property type="term" value="P:intracellular signal transduction"/>
    <property type="evidence" value="ECO:0007669"/>
    <property type="project" value="InterPro"/>
</dbReference>
<dbReference type="InterPro" id="IPR039147">
    <property type="entry name" value="ASB17"/>
</dbReference>
<comment type="caution">
    <text evidence="4">The sequence shown here is derived from an EMBL/GenBank/DDBJ whole genome shotgun (WGS) entry which is preliminary data.</text>
</comment>
<reference evidence="4" key="1">
    <citation type="journal article" date="2020" name="G3 (Bethesda)">
        <title>High-Quality Assemblies for Three Invasive Social Wasps from the &lt;i&gt;Vespula&lt;/i&gt; Genus.</title>
        <authorList>
            <person name="Harrop T.W.R."/>
            <person name="Guhlin J."/>
            <person name="McLaughlin G.M."/>
            <person name="Permina E."/>
            <person name="Stockwell P."/>
            <person name="Gilligan J."/>
            <person name="Le Lec M.F."/>
            <person name="Gruber M.A.M."/>
            <person name="Quinn O."/>
            <person name="Lovegrove M."/>
            <person name="Duncan E.J."/>
            <person name="Remnant E.J."/>
            <person name="Van Eeckhoven J."/>
            <person name="Graham B."/>
            <person name="Knapp R.A."/>
            <person name="Langford K.W."/>
            <person name="Kronenberg Z."/>
            <person name="Press M.O."/>
            <person name="Eacker S.M."/>
            <person name="Wilson-Rankin E.E."/>
            <person name="Purcell J."/>
            <person name="Lester P.J."/>
            <person name="Dearden P.K."/>
        </authorList>
    </citation>
    <scope>NUCLEOTIDE SEQUENCE</scope>
    <source>
        <strain evidence="4">Linc-1</strain>
    </source>
</reference>
<dbReference type="Proteomes" id="UP000617340">
    <property type="component" value="Unassembled WGS sequence"/>
</dbReference>
<dbReference type="PANTHER" id="PTHR20966:SF2">
    <property type="entry name" value="ANKYRIN REPEAT AND SOCS BOX PROTEIN 17"/>
    <property type="match status" value="1"/>
</dbReference>
<dbReference type="AlphaFoldDB" id="A0A834KXL9"/>